<comment type="caution">
    <text evidence="7">The sequence shown here is derived from an EMBL/GenBank/DDBJ whole genome shotgun (WGS) entry which is preliminary data.</text>
</comment>
<dbReference type="PANTHER" id="PTHR33867:SF1">
    <property type="entry name" value="RIBOSOME MATURATION FACTOR RIMP"/>
    <property type="match status" value="1"/>
</dbReference>
<dbReference type="InterPro" id="IPR035956">
    <property type="entry name" value="RimP_N_sf"/>
</dbReference>
<feature type="domain" description="Ribosome maturation factor RimP C-terminal" evidence="6">
    <location>
        <begin position="96"/>
        <end position="157"/>
    </location>
</feature>
<name>A0ABW4FRV9_9PSEU</name>
<gene>
    <name evidence="3 7" type="primary">rimP</name>
    <name evidence="7" type="ORF">ACFSCY_26715</name>
</gene>
<organism evidence="7 8">
    <name type="scientific">Pseudonocardia aurantiaca</name>
    <dbReference type="NCBI Taxonomy" id="75290"/>
    <lineage>
        <taxon>Bacteria</taxon>
        <taxon>Bacillati</taxon>
        <taxon>Actinomycetota</taxon>
        <taxon>Actinomycetes</taxon>
        <taxon>Pseudonocardiales</taxon>
        <taxon>Pseudonocardiaceae</taxon>
        <taxon>Pseudonocardia</taxon>
    </lineage>
</organism>
<dbReference type="SUPFAM" id="SSF75420">
    <property type="entry name" value="YhbC-like, N-terminal domain"/>
    <property type="match status" value="1"/>
</dbReference>
<evidence type="ECO:0000313" key="8">
    <source>
        <dbReference type="Proteomes" id="UP001597145"/>
    </source>
</evidence>
<dbReference type="InterPro" id="IPR003728">
    <property type="entry name" value="Ribosome_maturation_RimP"/>
</dbReference>
<evidence type="ECO:0000259" key="6">
    <source>
        <dbReference type="Pfam" id="PF17384"/>
    </source>
</evidence>
<evidence type="ECO:0000259" key="5">
    <source>
        <dbReference type="Pfam" id="PF02576"/>
    </source>
</evidence>
<keyword evidence="2 3" id="KW-0690">Ribosome biogenesis</keyword>
<feature type="region of interest" description="Disordered" evidence="4">
    <location>
        <begin position="168"/>
        <end position="201"/>
    </location>
</feature>
<accession>A0ABW4FRV9</accession>
<proteinExistence type="inferred from homology"/>
<comment type="function">
    <text evidence="3">Required for maturation of 30S ribosomal subunits.</text>
</comment>
<comment type="similarity">
    <text evidence="3">Belongs to the RimP family.</text>
</comment>
<sequence>MPSPRPAQDAGQLPGQLHGVLEPIVRDAGFELDQLDVRAAGRRHTVKVVVDSDEGVGLDDIATVSRALSAELDQHEHLIGGSYTLEVTSPGVDRPLTGERHWRRAHLRQVAVRTHDGATFSGRVGAAGADAVTVLVDGELRELRYADVAHAGVQVEFRPAPAAELRLLGAPEPAASESAATESAASEPTASAPTASKEETA</sequence>
<keyword evidence="8" id="KW-1185">Reference proteome</keyword>
<dbReference type="EMBL" id="JBHUCP010000023">
    <property type="protein sequence ID" value="MFD1533022.1"/>
    <property type="molecule type" value="Genomic_DNA"/>
</dbReference>
<evidence type="ECO:0000256" key="2">
    <source>
        <dbReference type="ARBA" id="ARBA00022517"/>
    </source>
</evidence>
<dbReference type="NCBIfam" id="NF000930">
    <property type="entry name" value="PRK00092.2-2"/>
    <property type="match status" value="1"/>
</dbReference>
<comment type="subcellular location">
    <subcellularLocation>
        <location evidence="3">Cytoplasm</location>
    </subcellularLocation>
</comment>
<dbReference type="Pfam" id="PF02576">
    <property type="entry name" value="RimP_N"/>
    <property type="match status" value="1"/>
</dbReference>
<feature type="compositionally biased region" description="Low complexity" evidence="4">
    <location>
        <begin position="170"/>
        <end position="195"/>
    </location>
</feature>
<dbReference type="HAMAP" id="MF_01077">
    <property type="entry name" value="RimP"/>
    <property type="match status" value="1"/>
</dbReference>
<dbReference type="RefSeq" id="WP_379659938.1">
    <property type="nucleotide sequence ID" value="NZ_BAAAJG010000016.1"/>
</dbReference>
<evidence type="ECO:0000256" key="3">
    <source>
        <dbReference type="HAMAP-Rule" id="MF_01077"/>
    </source>
</evidence>
<evidence type="ECO:0000313" key="7">
    <source>
        <dbReference type="EMBL" id="MFD1533022.1"/>
    </source>
</evidence>
<protein>
    <recommendedName>
        <fullName evidence="3">Ribosome maturation factor RimP</fullName>
    </recommendedName>
</protein>
<dbReference type="Pfam" id="PF17384">
    <property type="entry name" value="DUF150_C"/>
    <property type="match status" value="1"/>
</dbReference>
<dbReference type="InterPro" id="IPR028989">
    <property type="entry name" value="RimP_N"/>
</dbReference>
<evidence type="ECO:0000256" key="1">
    <source>
        <dbReference type="ARBA" id="ARBA00022490"/>
    </source>
</evidence>
<feature type="domain" description="Ribosome maturation factor RimP N-terminal" evidence="5">
    <location>
        <begin position="21"/>
        <end position="93"/>
    </location>
</feature>
<dbReference type="CDD" id="cd01734">
    <property type="entry name" value="YlxS_C"/>
    <property type="match status" value="1"/>
</dbReference>
<evidence type="ECO:0000256" key="4">
    <source>
        <dbReference type="SAM" id="MobiDB-lite"/>
    </source>
</evidence>
<dbReference type="Gene3D" id="3.30.300.70">
    <property type="entry name" value="RimP-like superfamily, N-terminal"/>
    <property type="match status" value="1"/>
</dbReference>
<dbReference type="InterPro" id="IPR028998">
    <property type="entry name" value="RimP_C"/>
</dbReference>
<keyword evidence="1 3" id="KW-0963">Cytoplasm</keyword>
<dbReference type="Proteomes" id="UP001597145">
    <property type="component" value="Unassembled WGS sequence"/>
</dbReference>
<dbReference type="PANTHER" id="PTHR33867">
    <property type="entry name" value="RIBOSOME MATURATION FACTOR RIMP"/>
    <property type="match status" value="1"/>
</dbReference>
<reference evidence="8" key="1">
    <citation type="journal article" date="2019" name="Int. J. Syst. Evol. Microbiol.">
        <title>The Global Catalogue of Microorganisms (GCM) 10K type strain sequencing project: providing services to taxonomists for standard genome sequencing and annotation.</title>
        <authorList>
            <consortium name="The Broad Institute Genomics Platform"/>
            <consortium name="The Broad Institute Genome Sequencing Center for Infectious Disease"/>
            <person name="Wu L."/>
            <person name="Ma J."/>
        </authorList>
    </citation>
    <scope>NUCLEOTIDE SEQUENCE [LARGE SCALE GENOMIC DNA]</scope>
    <source>
        <strain evidence="8">JCM 12165</strain>
    </source>
</reference>